<keyword evidence="3" id="KW-1185">Reference proteome</keyword>
<dbReference type="Proteomes" id="UP001634007">
    <property type="component" value="Unassembled WGS sequence"/>
</dbReference>
<sequence>MSLFSSLFSCFSDHSNSRVISLEGEDHSNKSCSISKHGRVEGEGKSKKNNSRSKSKPPPIPMSYFPIGSQLSPL</sequence>
<proteinExistence type="predicted"/>
<evidence type="ECO:0000313" key="2">
    <source>
        <dbReference type="EMBL" id="KAL3740741.1"/>
    </source>
</evidence>
<accession>A0ABD3KTY7</accession>
<reference evidence="2 3" key="1">
    <citation type="submission" date="2024-11" db="EMBL/GenBank/DDBJ databases">
        <title>Chromosome-level genome assembly of Eucalyptus globulus Labill. provides insights into its genome evolution.</title>
        <authorList>
            <person name="Li X."/>
        </authorList>
    </citation>
    <scope>NUCLEOTIDE SEQUENCE [LARGE SCALE GENOMIC DNA]</scope>
    <source>
        <strain evidence="2">CL2024</strain>
        <tissue evidence="2">Fresh tender leaves</tissue>
    </source>
</reference>
<name>A0ABD3KTY7_EUCGL</name>
<feature type="region of interest" description="Disordered" evidence="1">
    <location>
        <begin position="22"/>
        <end position="74"/>
    </location>
</feature>
<dbReference type="AlphaFoldDB" id="A0ABD3KTY7"/>
<dbReference type="EMBL" id="JBJKBG010000005">
    <property type="protein sequence ID" value="KAL3740741.1"/>
    <property type="molecule type" value="Genomic_DNA"/>
</dbReference>
<comment type="caution">
    <text evidence="2">The sequence shown here is derived from an EMBL/GenBank/DDBJ whole genome shotgun (WGS) entry which is preliminary data.</text>
</comment>
<gene>
    <name evidence="2" type="ORF">ACJRO7_021938</name>
</gene>
<protein>
    <submittedName>
        <fullName evidence="2">Uncharacterized protein</fullName>
    </submittedName>
</protein>
<organism evidence="2 3">
    <name type="scientific">Eucalyptus globulus</name>
    <name type="common">Tasmanian blue gum</name>
    <dbReference type="NCBI Taxonomy" id="34317"/>
    <lineage>
        <taxon>Eukaryota</taxon>
        <taxon>Viridiplantae</taxon>
        <taxon>Streptophyta</taxon>
        <taxon>Embryophyta</taxon>
        <taxon>Tracheophyta</taxon>
        <taxon>Spermatophyta</taxon>
        <taxon>Magnoliopsida</taxon>
        <taxon>eudicotyledons</taxon>
        <taxon>Gunneridae</taxon>
        <taxon>Pentapetalae</taxon>
        <taxon>rosids</taxon>
        <taxon>malvids</taxon>
        <taxon>Myrtales</taxon>
        <taxon>Myrtaceae</taxon>
        <taxon>Myrtoideae</taxon>
        <taxon>Eucalypteae</taxon>
        <taxon>Eucalyptus</taxon>
    </lineage>
</organism>
<evidence type="ECO:0000313" key="3">
    <source>
        <dbReference type="Proteomes" id="UP001634007"/>
    </source>
</evidence>
<evidence type="ECO:0000256" key="1">
    <source>
        <dbReference type="SAM" id="MobiDB-lite"/>
    </source>
</evidence>